<organism evidence="4 6">
    <name type="scientific">Frigoribacterium faeni</name>
    <dbReference type="NCBI Taxonomy" id="145483"/>
    <lineage>
        <taxon>Bacteria</taxon>
        <taxon>Bacillati</taxon>
        <taxon>Actinomycetota</taxon>
        <taxon>Actinomycetes</taxon>
        <taxon>Micrococcales</taxon>
        <taxon>Microbacteriaceae</taxon>
        <taxon>Frigoribacterium</taxon>
    </lineage>
</organism>
<evidence type="ECO:0000313" key="4">
    <source>
        <dbReference type="EMBL" id="MBA8813555.1"/>
    </source>
</evidence>
<dbReference type="Proteomes" id="UP000522688">
    <property type="component" value="Unassembled WGS sequence"/>
</dbReference>
<dbReference type="GO" id="GO:0005975">
    <property type="term" value="P:carbohydrate metabolic process"/>
    <property type="evidence" value="ECO:0007669"/>
    <property type="project" value="UniProtKB-ARBA"/>
</dbReference>
<feature type="transmembrane region" description="Helical" evidence="2">
    <location>
        <begin position="756"/>
        <end position="779"/>
    </location>
</feature>
<feature type="transmembrane region" description="Helical" evidence="2">
    <location>
        <begin position="562"/>
        <end position="588"/>
    </location>
</feature>
<dbReference type="Gene3D" id="2.60.40.10">
    <property type="entry name" value="Immunoglobulins"/>
    <property type="match status" value="2"/>
</dbReference>
<gene>
    <name evidence="4" type="ORF">FB463_001804</name>
    <name evidence="3" type="ORF">FFA01_26560</name>
</gene>
<feature type="transmembrane region" description="Helical" evidence="2">
    <location>
        <begin position="699"/>
        <end position="720"/>
    </location>
</feature>
<keyword evidence="2" id="KW-1133">Transmembrane helix</keyword>
<dbReference type="OrthoDB" id="5017262at2"/>
<evidence type="ECO:0000256" key="1">
    <source>
        <dbReference type="SAM" id="MobiDB-lite"/>
    </source>
</evidence>
<feature type="region of interest" description="Disordered" evidence="1">
    <location>
        <begin position="1"/>
        <end position="33"/>
    </location>
</feature>
<accession>A0A7W3PIM1</accession>
<feature type="transmembrane region" description="Helical" evidence="2">
    <location>
        <begin position="624"/>
        <end position="640"/>
    </location>
</feature>
<evidence type="ECO:0000313" key="3">
    <source>
        <dbReference type="EMBL" id="GEK84347.1"/>
    </source>
</evidence>
<name>A0A7W3PIM1_9MICO</name>
<feature type="transmembrane region" description="Helical" evidence="2">
    <location>
        <begin position="600"/>
        <end position="618"/>
    </location>
</feature>
<feature type="region of interest" description="Disordered" evidence="1">
    <location>
        <begin position="59"/>
        <end position="108"/>
    </location>
</feature>
<feature type="transmembrane region" description="Helical" evidence="2">
    <location>
        <begin position="732"/>
        <end position="750"/>
    </location>
</feature>
<evidence type="ECO:0008006" key="7">
    <source>
        <dbReference type="Google" id="ProtNLM"/>
    </source>
</evidence>
<reference evidence="4 6" key="2">
    <citation type="submission" date="2020-07" db="EMBL/GenBank/DDBJ databases">
        <title>Sequencing the genomes of 1000 actinobacteria strains.</title>
        <authorList>
            <person name="Klenk H.-P."/>
        </authorList>
    </citation>
    <scope>NUCLEOTIDE SEQUENCE [LARGE SCALE GENOMIC DNA]</scope>
    <source>
        <strain evidence="4 6">DSM 10309</strain>
    </source>
</reference>
<feature type="region of interest" description="Disordered" evidence="1">
    <location>
        <begin position="369"/>
        <end position="451"/>
    </location>
</feature>
<evidence type="ECO:0000256" key="2">
    <source>
        <dbReference type="SAM" id="Phobius"/>
    </source>
</evidence>
<keyword evidence="2" id="KW-0812">Transmembrane</keyword>
<protein>
    <recommendedName>
        <fullName evidence="7">Bacterial Ig domain-containing protein</fullName>
    </recommendedName>
</protein>
<proteinExistence type="predicted"/>
<feature type="transmembrane region" description="Helical" evidence="2">
    <location>
        <begin position="537"/>
        <end position="556"/>
    </location>
</feature>
<feature type="compositionally biased region" description="Gly residues" evidence="1">
    <location>
        <begin position="422"/>
        <end position="442"/>
    </location>
</feature>
<sequence>MLSSPPPFSSRSSAVVAGRGIGHARSARVDRPRRRRVAVALAIAVALLSGTALAIGTGPGARAAGSPAAAPSAEPERASGTPDPTLGAPTPTPGPAAPTVDPVGDRTSNAVTLGGTGASGATIRVLDPAVPSSSLCEARVPTSTTQSTGRWSCRATVANGADIVLTVRDTTHTALGDVSSASFSVLGAPTLRGGLLVGAKASGTAEAGAEVTVAATSGQSASATADANGQWTAVLDAGAFPSATYTLSATQRSSAVPDVERSGASAAVSATVDRDAPTAPAVTSPAAGAELAAQPVVFAGTGEDAATVTVYVDDSPICQATVADGSWRCDSTGSSFPVGDRRVQAGQVDAAGNFGPASAAVVVTVLGASSPSASPSGAPPVSPTPGATSAPAPADPDSGTDASPGDTTGGDESSAAPAPVAPGGGGSAGGGAAGGSPSGGAADGDDPTAVVRDTGTWATATSFGRDLPSLAQTFGGPVWPLAALLGLLFLVLIAGPVRLGATALRGRVRPRSRRLTGRNRTVEQPTSFSAGSIDPRLAVGLALAVGAAVIAVAAGVDDQVQYARLFAGIALGLILLNGLAVALPAVLVGRRLGLRARVRMSPGLLGLALVACAATRVLALDPPLVLGVLLTGTLVARAAAPSGTHVERAPDVDAGPREHGLAALVQLVALVVVPSAAWALHGTMTATGGFGWQLGRETLATVCLAGLGSLVLSLLPVGSLPGHAVLAWSTRAYVVVTVLGVTAAAVVFVGNPATAFPWTALVAAAVVAALFCVAAWLWVRVVEPARRVS</sequence>
<comment type="caution">
    <text evidence="4">The sequence shown here is derived from an EMBL/GenBank/DDBJ whole genome shotgun (WGS) entry which is preliminary data.</text>
</comment>
<evidence type="ECO:0000313" key="6">
    <source>
        <dbReference type="Proteomes" id="UP000522688"/>
    </source>
</evidence>
<feature type="transmembrane region" description="Helical" evidence="2">
    <location>
        <begin position="478"/>
        <end position="504"/>
    </location>
</feature>
<dbReference type="EMBL" id="BJUV01000034">
    <property type="protein sequence ID" value="GEK84347.1"/>
    <property type="molecule type" value="Genomic_DNA"/>
</dbReference>
<feature type="compositionally biased region" description="Low complexity" evidence="1">
    <location>
        <begin position="60"/>
        <end position="89"/>
    </location>
</feature>
<dbReference type="RefSeq" id="WP_146856672.1">
    <property type="nucleotide sequence ID" value="NZ_BAAAHR010000008.1"/>
</dbReference>
<dbReference type="InterPro" id="IPR013783">
    <property type="entry name" value="Ig-like_fold"/>
</dbReference>
<keyword evidence="5" id="KW-1185">Reference proteome</keyword>
<feature type="compositionally biased region" description="Low complexity" evidence="1">
    <location>
        <begin position="384"/>
        <end position="404"/>
    </location>
</feature>
<reference evidence="3 5" key="1">
    <citation type="submission" date="2019-07" db="EMBL/GenBank/DDBJ databases">
        <title>Whole genome shotgun sequence of Frigoribacterium faeni NBRC 103066.</title>
        <authorList>
            <person name="Hosoyama A."/>
            <person name="Uohara A."/>
            <person name="Ohji S."/>
            <person name="Ichikawa N."/>
        </authorList>
    </citation>
    <scope>NUCLEOTIDE SEQUENCE [LARGE SCALE GENOMIC DNA]</scope>
    <source>
        <strain evidence="3 5">NBRC 103066</strain>
    </source>
</reference>
<evidence type="ECO:0000313" key="5">
    <source>
        <dbReference type="Proteomes" id="UP000321154"/>
    </source>
</evidence>
<dbReference type="AlphaFoldDB" id="A0A7W3PIM1"/>
<dbReference type="Proteomes" id="UP000321154">
    <property type="component" value="Unassembled WGS sequence"/>
</dbReference>
<dbReference type="EMBL" id="JACGWW010000002">
    <property type="protein sequence ID" value="MBA8813555.1"/>
    <property type="molecule type" value="Genomic_DNA"/>
</dbReference>
<keyword evidence="2" id="KW-0472">Membrane</keyword>
<feature type="transmembrane region" description="Helical" evidence="2">
    <location>
        <begin position="661"/>
        <end position="679"/>
    </location>
</feature>